<dbReference type="Proteomes" id="UP000010433">
    <property type="component" value="Unassembled WGS sequence"/>
</dbReference>
<dbReference type="HOGENOM" id="CLU_3220302_0_0_10"/>
<accession>L1N7D3</accession>
<protein>
    <submittedName>
        <fullName evidence="1">Uncharacterized protein</fullName>
    </submittedName>
</protein>
<proteinExistence type="predicted"/>
<reference evidence="1 2" key="1">
    <citation type="submission" date="2012-05" db="EMBL/GenBank/DDBJ databases">
        <authorList>
            <person name="Weinstock G."/>
            <person name="Sodergren E."/>
            <person name="Lobos E.A."/>
            <person name="Fulton L."/>
            <person name="Fulton R."/>
            <person name="Courtney L."/>
            <person name="Fronick C."/>
            <person name="O'Laughlin M."/>
            <person name="Godfrey J."/>
            <person name="Wilson R.M."/>
            <person name="Miner T."/>
            <person name="Farmer C."/>
            <person name="Delehaunty K."/>
            <person name="Cordes M."/>
            <person name="Minx P."/>
            <person name="Tomlinson C."/>
            <person name="Chen J."/>
            <person name="Wollam A."/>
            <person name="Pepin K.H."/>
            <person name="Bhonagiri V."/>
            <person name="Zhang X."/>
            <person name="Suruliraj S."/>
            <person name="Warren W."/>
            <person name="Mitreva M."/>
            <person name="Mardis E.R."/>
            <person name="Wilson R.K."/>
        </authorList>
    </citation>
    <scope>NUCLEOTIDE SEQUENCE [LARGE SCALE GENOMIC DNA]</scope>
    <source>
        <strain evidence="1 2">F0055</strain>
    </source>
</reference>
<comment type="caution">
    <text evidence="1">The sequence shown here is derived from an EMBL/GenBank/DDBJ whole genome shotgun (WGS) entry which is preliminary data.</text>
</comment>
<name>L1N7D3_9BACT</name>
<organism evidence="1 2">
    <name type="scientific">Hoylesella saccharolytica F0055</name>
    <dbReference type="NCBI Taxonomy" id="1127699"/>
    <lineage>
        <taxon>Bacteria</taxon>
        <taxon>Pseudomonadati</taxon>
        <taxon>Bacteroidota</taxon>
        <taxon>Bacteroidia</taxon>
        <taxon>Bacteroidales</taxon>
        <taxon>Prevotellaceae</taxon>
        <taxon>Hoylesella</taxon>
    </lineage>
</organism>
<gene>
    <name evidence="1" type="ORF">HMPREF9151_01820</name>
</gene>
<evidence type="ECO:0000313" key="2">
    <source>
        <dbReference type="Proteomes" id="UP000010433"/>
    </source>
</evidence>
<dbReference type="EMBL" id="AMEP01000105">
    <property type="protein sequence ID" value="EKX99126.1"/>
    <property type="molecule type" value="Genomic_DNA"/>
</dbReference>
<evidence type="ECO:0000313" key="1">
    <source>
        <dbReference type="EMBL" id="EKX99126.1"/>
    </source>
</evidence>
<sequence length="44" mass="5238">MHINVSNCLFINITFELKTLTKVLILSNLAYFLEEKCTRKPYFK</sequence>
<keyword evidence="2" id="KW-1185">Reference proteome</keyword>
<dbReference type="STRING" id="1127699.HMPREF9151_01820"/>
<dbReference type="AlphaFoldDB" id="L1N7D3"/>